<dbReference type="VEuPathDB" id="FungiDB:MPH_06590"/>
<evidence type="ECO:0000256" key="4">
    <source>
        <dbReference type="ARBA" id="ARBA00022827"/>
    </source>
</evidence>
<dbReference type="InterPro" id="IPR036188">
    <property type="entry name" value="FAD/NAD-bd_sf"/>
</dbReference>
<keyword evidence="5" id="KW-0560">Oxidoreductase</keyword>
<evidence type="ECO:0000313" key="7">
    <source>
        <dbReference type="EMBL" id="EKG16153.1"/>
    </source>
</evidence>
<dbReference type="STRING" id="1126212.K2RN93"/>
<dbReference type="GO" id="GO:0008115">
    <property type="term" value="F:sarcosine oxidase activity"/>
    <property type="evidence" value="ECO:0007669"/>
    <property type="project" value="TreeGrafter"/>
</dbReference>
<dbReference type="InParanoid" id="K2RN93"/>
<accession>K2RN93</accession>
<dbReference type="Gene3D" id="3.50.50.60">
    <property type="entry name" value="FAD/NAD(P)-binding domain"/>
    <property type="match status" value="3"/>
</dbReference>
<reference evidence="7 8" key="1">
    <citation type="journal article" date="2012" name="BMC Genomics">
        <title>Tools to kill: Genome of one of the most destructive plant pathogenic fungi Macrophomina phaseolina.</title>
        <authorList>
            <person name="Islam M.S."/>
            <person name="Haque M.S."/>
            <person name="Islam M.M."/>
            <person name="Emdad E.M."/>
            <person name="Halim A."/>
            <person name="Hossen Q.M.M."/>
            <person name="Hossain M.Z."/>
            <person name="Ahmed B."/>
            <person name="Rahim S."/>
            <person name="Rahman M.S."/>
            <person name="Alam M.M."/>
            <person name="Hou S."/>
            <person name="Wan X."/>
            <person name="Saito J.A."/>
            <person name="Alam M."/>
        </authorList>
    </citation>
    <scope>NUCLEOTIDE SEQUENCE [LARGE SCALE GENOMIC DNA]</scope>
    <source>
        <strain evidence="7 8">MS6</strain>
    </source>
</reference>
<proteinExistence type="inferred from homology"/>
<dbReference type="InterPro" id="IPR006076">
    <property type="entry name" value="FAD-dep_OxRdtase"/>
</dbReference>
<dbReference type="eggNOG" id="KOG2820">
    <property type="taxonomic scope" value="Eukaryota"/>
</dbReference>
<comment type="cofactor">
    <cofactor evidence="1">
        <name>FAD</name>
        <dbReference type="ChEBI" id="CHEBI:57692"/>
    </cofactor>
</comment>
<dbReference type="SUPFAM" id="SSF51905">
    <property type="entry name" value="FAD/NAD(P)-binding domain"/>
    <property type="match status" value="1"/>
</dbReference>
<dbReference type="PANTHER" id="PTHR10961">
    <property type="entry name" value="PEROXISOMAL SARCOSINE OXIDASE"/>
    <property type="match status" value="1"/>
</dbReference>
<protein>
    <submittedName>
        <fullName evidence="7">FAD dependent oxidoreductase</fullName>
    </submittedName>
</protein>
<dbReference type="EMBL" id="AHHD01000284">
    <property type="protein sequence ID" value="EKG16153.1"/>
    <property type="molecule type" value="Genomic_DNA"/>
</dbReference>
<sequence>MPPTKQSRIAIIGAGAFGLSTALELSHRGYRNITVFDRYPPPAPDGSSVDISRIIRNDYADPVYARMATEAMSLWETQYAEHYSRSGFVLMSSRGGGDDDYVAKSRATLRNLSHPYEDFEGTAALKRLFPGFQGDVPTSAGYMNRQGGWANAAGAIATLAQECAAAGVSFVTGAKGTVVSLQTVSSSSSSSSSSSADRQIQNIVTEDGSVLPVDAVIVAAGAWTNQLLDMRRAFLATAQPVGFVQLSEAEARELRGAPVMIDFDTGCFTFPPTQDTHVLKIARHGWGYERPVEGVFVASGGSGHGFKFLPVLGRYIVDCFEGIASAELRAKWAFRSGSSADFLGDGSRGGPKRRKLSDVELSRLINESCAGCRDSRL</sequence>
<dbReference type="AlphaFoldDB" id="K2RN93"/>
<gene>
    <name evidence="7" type="ORF">MPH_06590</name>
</gene>
<evidence type="ECO:0000313" key="8">
    <source>
        <dbReference type="Proteomes" id="UP000007129"/>
    </source>
</evidence>
<feature type="domain" description="FAD dependent oxidoreductase" evidence="6">
    <location>
        <begin position="8"/>
        <end position="279"/>
    </location>
</feature>
<dbReference type="Pfam" id="PF01266">
    <property type="entry name" value="DAO"/>
    <property type="match status" value="1"/>
</dbReference>
<evidence type="ECO:0000256" key="2">
    <source>
        <dbReference type="ARBA" id="ARBA00010989"/>
    </source>
</evidence>
<keyword evidence="3" id="KW-0285">Flavoprotein</keyword>
<evidence type="ECO:0000256" key="1">
    <source>
        <dbReference type="ARBA" id="ARBA00001974"/>
    </source>
</evidence>
<evidence type="ECO:0000259" key="6">
    <source>
        <dbReference type="Pfam" id="PF01266"/>
    </source>
</evidence>
<evidence type="ECO:0000256" key="3">
    <source>
        <dbReference type="ARBA" id="ARBA00022630"/>
    </source>
</evidence>
<evidence type="ECO:0000256" key="5">
    <source>
        <dbReference type="ARBA" id="ARBA00023002"/>
    </source>
</evidence>
<dbReference type="PANTHER" id="PTHR10961:SF45">
    <property type="entry name" value="FAD DEPENDENT OXIDOREDUCTASE DOMAIN-CONTAINING PROTEIN-RELATED"/>
    <property type="match status" value="1"/>
</dbReference>
<comment type="similarity">
    <text evidence="2">Belongs to the MSOX/MTOX family.</text>
</comment>
<dbReference type="OrthoDB" id="2219495at2759"/>
<dbReference type="InterPro" id="IPR045170">
    <property type="entry name" value="MTOX"/>
</dbReference>
<dbReference type="GO" id="GO:0050660">
    <property type="term" value="F:flavin adenine dinucleotide binding"/>
    <property type="evidence" value="ECO:0007669"/>
    <property type="project" value="EnsemblFungi"/>
</dbReference>
<dbReference type="GO" id="GO:0004657">
    <property type="term" value="F:proline dehydrogenase activity"/>
    <property type="evidence" value="ECO:0007669"/>
    <property type="project" value="EnsemblFungi"/>
</dbReference>
<keyword evidence="4" id="KW-0274">FAD</keyword>
<name>K2RN93_MACPH</name>
<dbReference type="GO" id="GO:0050031">
    <property type="term" value="F:L-pipecolate oxidase activity"/>
    <property type="evidence" value="ECO:0007669"/>
    <property type="project" value="EnsemblFungi"/>
</dbReference>
<dbReference type="HOGENOM" id="CLU_007884_0_1_1"/>
<organism evidence="7 8">
    <name type="scientific">Macrophomina phaseolina (strain MS6)</name>
    <name type="common">Charcoal rot fungus</name>
    <dbReference type="NCBI Taxonomy" id="1126212"/>
    <lineage>
        <taxon>Eukaryota</taxon>
        <taxon>Fungi</taxon>
        <taxon>Dikarya</taxon>
        <taxon>Ascomycota</taxon>
        <taxon>Pezizomycotina</taxon>
        <taxon>Dothideomycetes</taxon>
        <taxon>Dothideomycetes incertae sedis</taxon>
        <taxon>Botryosphaeriales</taxon>
        <taxon>Botryosphaeriaceae</taxon>
        <taxon>Macrophomina</taxon>
    </lineage>
</organism>
<dbReference type="Proteomes" id="UP000007129">
    <property type="component" value="Unassembled WGS sequence"/>
</dbReference>
<comment type="caution">
    <text evidence="7">The sequence shown here is derived from an EMBL/GenBank/DDBJ whole genome shotgun (WGS) entry which is preliminary data.</text>
</comment>